<sequence>MRRFFCLMLGLTPPVFAEEAMVPIQITIDFCESLNIAKHKKTKALDISNEEGNEIIVPSDFGDDVSTELPKVMTFPLKLDLKKYFGIPVTQSEENHRTIETNLKLIDEILRSFQVTFQEISMKWAQITENIKKLQTNLNHKNHNHQEIRSIFLMLIKDIQVAFDGFETHPANLEDGLDLLSKNLSILTQQYTAYEDNAEIMNKNNQLRTETIAATDKMQDNLEQSVRTFPEIKRMMDESRNLLLKHPSSVAKEFDLFLRKFEELESEYMQTFSEFTQLEVLPSPNIEHLEDEGIMKKDMLSDIRDDLEKLNFNKGRFVDTLEIGDIEIVDGKLYFNSEPLGLDQEKVIRQNCKKLMS</sequence>
<evidence type="ECO:0000256" key="1">
    <source>
        <dbReference type="SAM" id="Coils"/>
    </source>
</evidence>
<evidence type="ECO:0000313" key="3">
    <source>
        <dbReference type="EMBL" id="ARN84247.1"/>
    </source>
</evidence>
<feature type="signal peptide" evidence="2">
    <location>
        <begin position="1"/>
        <end position="17"/>
    </location>
</feature>
<feature type="coiled-coil region" evidence="1">
    <location>
        <begin position="177"/>
        <end position="204"/>
    </location>
</feature>
<evidence type="ECO:0000313" key="4">
    <source>
        <dbReference type="Proteomes" id="UP000237351"/>
    </source>
</evidence>
<dbReference type="RefSeq" id="WP_085783608.1">
    <property type="nucleotide sequence ID" value="NZ_CP008743.1"/>
</dbReference>
<dbReference type="Proteomes" id="UP000237351">
    <property type="component" value="Chromosome"/>
</dbReference>
<dbReference type="EMBL" id="CP008743">
    <property type="protein sequence ID" value="ARN84247.1"/>
    <property type="molecule type" value="Genomic_DNA"/>
</dbReference>
<dbReference type="AlphaFoldDB" id="A0A1W6N2X5"/>
<gene>
    <name evidence="3" type="ORF">GQ61_01605</name>
</gene>
<dbReference type="KEGG" id="naf:GQ61_01605"/>
<name>A0A1W6N2X5_9PROT</name>
<protein>
    <submittedName>
        <fullName evidence="3">Uncharacterized protein</fullName>
    </submittedName>
</protein>
<reference evidence="3 4" key="1">
    <citation type="submission" date="2014-06" db="EMBL/GenBank/DDBJ databases">
        <title>The genome of the endonuclear symbiont Nucleicultrix amoebiphila.</title>
        <authorList>
            <person name="Schulz F."/>
            <person name="Horn M."/>
        </authorList>
    </citation>
    <scope>NUCLEOTIDE SEQUENCE [LARGE SCALE GENOMIC DNA]</scope>
    <source>
        <strain evidence="3 4">FS5</strain>
    </source>
</reference>
<keyword evidence="1" id="KW-0175">Coiled coil</keyword>
<organism evidence="3 4">
    <name type="scientific">Candidatus Nucleicultrix amoebiphila FS5</name>
    <dbReference type="NCBI Taxonomy" id="1414854"/>
    <lineage>
        <taxon>Bacteria</taxon>
        <taxon>Pseudomonadati</taxon>
        <taxon>Pseudomonadota</taxon>
        <taxon>Alphaproteobacteria</taxon>
        <taxon>Holosporales</taxon>
        <taxon>Candidatus Nucleicultricaceae</taxon>
        <taxon>Candidatus Nucleicultrix</taxon>
    </lineage>
</organism>
<accession>A0A1W6N2X5</accession>
<evidence type="ECO:0000256" key="2">
    <source>
        <dbReference type="SAM" id="SignalP"/>
    </source>
</evidence>
<keyword evidence="4" id="KW-1185">Reference proteome</keyword>
<proteinExistence type="predicted"/>
<feature type="chain" id="PRO_5013389186" evidence="2">
    <location>
        <begin position="18"/>
        <end position="357"/>
    </location>
</feature>
<dbReference type="OrthoDB" id="7365624at2"/>
<keyword evidence="2" id="KW-0732">Signal</keyword>